<organism evidence="1 2">
    <name type="scientific">Rhabditophanes sp. KR3021</name>
    <dbReference type="NCBI Taxonomy" id="114890"/>
    <lineage>
        <taxon>Eukaryota</taxon>
        <taxon>Metazoa</taxon>
        <taxon>Ecdysozoa</taxon>
        <taxon>Nematoda</taxon>
        <taxon>Chromadorea</taxon>
        <taxon>Rhabditida</taxon>
        <taxon>Tylenchina</taxon>
        <taxon>Panagrolaimomorpha</taxon>
        <taxon>Strongyloidoidea</taxon>
        <taxon>Alloionematidae</taxon>
        <taxon>Rhabditophanes</taxon>
    </lineage>
</organism>
<dbReference type="WBParaSite" id="RSKR_0000980000.1">
    <property type="protein sequence ID" value="RSKR_0000980000.1"/>
    <property type="gene ID" value="RSKR_0000980000"/>
</dbReference>
<evidence type="ECO:0000313" key="1">
    <source>
        <dbReference type="Proteomes" id="UP000095286"/>
    </source>
</evidence>
<sequence length="584" mass="66539">MNKYLKSLISYIIKWNPLGTTTTRRPGQRLKSDEIIVRLVIGDIVGRKHLLKDLPWTPNKSVLDRVPTDRLYPDPDILPLKNNITIFSFLGVPYAEPPTSNRRFRSPQIITQLPTEEPFTAFEFGPSCAQDIKSRPFLRVRTPYPHVVSEDCLYLNIYTPDASKKSGKSYPVIVFFHGGNNQWGSSSDWPGHILASHGQVVVTVNYRLGAFGFMSLGDKETGNYGLQDQRCALEWVQFYISAFGGDPRSVTIAGHDGGGVDVQLHMLSMYSKSLFRQAISLSGGVTSYHTTIGKPELAFNNTIKLGRYLGCVDNIPFRVWDCILTRSTKDIIEATATIPIEYSRYLFLPSVDGRIIGSHPRWMLENAPSGATNIPSPVPLLIGLNKQDGVEAIIEDRKLGEFTDFLEVDNEWLRSFAIEYAFRHNYTMNREAIAEAIISEYTFWPDYSNSWMIREKIIELLSDIYYVTPITQTADLFSKAGSRVFMYVNNYNFSRVNMNKSDHFPAWMGGGHECDLYLLFGFPYLPKELLPLQFQDFTFIEQDRNASFVFSTIVKQFVKVTDPNLPTEFQWIPYQPRAHVCLIK</sequence>
<dbReference type="Proteomes" id="UP000095286">
    <property type="component" value="Unplaced"/>
</dbReference>
<proteinExistence type="predicted"/>
<accession>A0AC35UCI7</accession>
<evidence type="ECO:0000313" key="2">
    <source>
        <dbReference type="WBParaSite" id="RSKR_0000980000.1"/>
    </source>
</evidence>
<protein>
    <submittedName>
        <fullName evidence="2">COesterase domain-containing protein</fullName>
    </submittedName>
</protein>
<name>A0AC35UCI7_9BILA</name>
<reference evidence="2" key="1">
    <citation type="submission" date="2016-11" db="UniProtKB">
        <authorList>
            <consortium name="WormBaseParasite"/>
        </authorList>
    </citation>
    <scope>IDENTIFICATION</scope>
    <source>
        <strain evidence="2">KR3021</strain>
    </source>
</reference>